<keyword evidence="2" id="KW-0677">Repeat</keyword>
<evidence type="ECO:0000313" key="4">
    <source>
        <dbReference type="Proteomes" id="UP001597201"/>
    </source>
</evidence>
<evidence type="ECO:0008006" key="5">
    <source>
        <dbReference type="Google" id="ProtNLM"/>
    </source>
</evidence>
<evidence type="ECO:0000256" key="1">
    <source>
        <dbReference type="ARBA" id="ARBA00022614"/>
    </source>
</evidence>
<name>A0ABW3XXG1_9FLAO</name>
<dbReference type="Proteomes" id="UP001597201">
    <property type="component" value="Unassembled WGS sequence"/>
</dbReference>
<dbReference type="PROSITE" id="PS51257">
    <property type="entry name" value="PROKAR_LIPOPROTEIN"/>
    <property type="match status" value="1"/>
</dbReference>
<evidence type="ECO:0000313" key="3">
    <source>
        <dbReference type="EMBL" id="MFD1314226.1"/>
    </source>
</evidence>
<dbReference type="SUPFAM" id="SSF52058">
    <property type="entry name" value="L domain-like"/>
    <property type="match status" value="1"/>
</dbReference>
<proteinExistence type="predicted"/>
<protein>
    <recommendedName>
        <fullName evidence="5">Leucine-rich repeat domain-containing protein</fullName>
    </recommendedName>
</protein>
<dbReference type="RefSeq" id="WP_377175630.1">
    <property type="nucleotide sequence ID" value="NZ_JBHTMY010000001.1"/>
</dbReference>
<sequence length="349" mass="39692">MKKYFYLLTLSIFLFGSCEKEDDPIIDLSAEKQLPKIEVCHYDSDTDTWKTLSISENALNAHLKHGDKLGRCGYTYVPDDAFEQALIDFGYDDFLDNYVLTSNIADIKCFPKHLNNLGIADLTGIEDFKNLQILRVINNNIKSIDLSKNTMLKELYINNNRLQSLNLIKNKALRIVSCPKNELIDLNVTWLPELKEILFYDNSIKMVDLRKSNKLNIIVGYNNKLETILLPEEGLSGNASINLSYNLFRTFEAHGLSASGLSISNNPQLESVDISGCTIGNFSVNNCNLSYLNLRDIAGSFDPEVWRFAFLYTANNPNLTCISIDQNFFTQIRSYNIDPWTTFSEDCGY</sequence>
<dbReference type="InterPro" id="IPR032675">
    <property type="entry name" value="LRR_dom_sf"/>
</dbReference>
<dbReference type="EMBL" id="JBHTMY010000001">
    <property type="protein sequence ID" value="MFD1314226.1"/>
    <property type="molecule type" value="Genomic_DNA"/>
</dbReference>
<dbReference type="PANTHER" id="PTHR47566:SF1">
    <property type="entry name" value="PROTEIN NUD1"/>
    <property type="match status" value="1"/>
</dbReference>
<dbReference type="Gene3D" id="3.80.10.10">
    <property type="entry name" value="Ribonuclease Inhibitor"/>
    <property type="match status" value="1"/>
</dbReference>
<dbReference type="InterPro" id="IPR052574">
    <property type="entry name" value="CDIRP"/>
</dbReference>
<accession>A0ABW3XXG1</accession>
<organism evidence="3 4">
    <name type="scientific">Namhaeicola litoreus</name>
    <dbReference type="NCBI Taxonomy" id="1052145"/>
    <lineage>
        <taxon>Bacteria</taxon>
        <taxon>Pseudomonadati</taxon>
        <taxon>Bacteroidota</taxon>
        <taxon>Flavobacteriia</taxon>
        <taxon>Flavobacteriales</taxon>
        <taxon>Flavobacteriaceae</taxon>
        <taxon>Namhaeicola</taxon>
    </lineage>
</organism>
<reference evidence="4" key="1">
    <citation type="journal article" date="2019" name="Int. J. Syst. Evol. Microbiol.">
        <title>The Global Catalogue of Microorganisms (GCM) 10K type strain sequencing project: providing services to taxonomists for standard genome sequencing and annotation.</title>
        <authorList>
            <consortium name="The Broad Institute Genomics Platform"/>
            <consortium name="The Broad Institute Genome Sequencing Center for Infectious Disease"/>
            <person name="Wu L."/>
            <person name="Ma J."/>
        </authorList>
    </citation>
    <scope>NUCLEOTIDE SEQUENCE [LARGE SCALE GENOMIC DNA]</scope>
    <source>
        <strain evidence="4">CCUG 61485</strain>
    </source>
</reference>
<keyword evidence="4" id="KW-1185">Reference proteome</keyword>
<keyword evidence="1" id="KW-0433">Leucine-rich repeat</keyword>
<comment type="caution">
    <text evidence="3">The sequence shown here is derived from an EMBL/GenBank/DDBJ whole genome shotgun (WGS) entry which is preliminary data.</text>
</comment>
<gene>
    <name evidence="3" type="ORF">ACFQ39_01235</name>
</gene>
<dbReference type="PANTHER" id="PTHR47566">
    <property type="match status" value="1"/>
</dbReference>
<evidence type="ECO:0000256" key="2">
    <source>
        <dbReference type="ARBA" id="ARBA00022737"/>
    </source>
</evidence>